<dbReference type="KEGG" id="daur:Daura_49290"/>
<proteinExistence type="predicted"/>
<dbReference type="Proteomes" id="UP001058003">
    <property type="component" value="Chromosome"/>
</dbReference>
<dbReference type="InterPro" id="IPR007278">
    <property type="entry name" value="DUF397"/>
</dbReference>
<dbReference type="AlphaFoldDB" id="A0A9Q9IWH8"/>
<name>A0A9Q9IWH8_9ACTN</name>
<gene>
    <name evidence="2" type="ORF">Daura_49290</name>
</gene>
<reference evidence="2" key="1">
    <citation type="submission" date="2021-04" db="EMBL/GenBank/DDBJ databases">
        <title>Dactylosporangium aurantiacum NRRL B-8018 full assembly.</title>
        <authorList>
            <person name="Hartkoorn R.C."/>
            <person name="Beaudoing E."/>
            <person name="Hot D."/>
        </authorList>
    </citation>
    <scope>NUCLEOTIDE SEQUENCE</scope>
    <source>
        <strain evidence="2">NRRL B-8018</strain>
    </source>
</reference>
<dbReference type="OrthoDB" id="3297292at2"/>
<feature type="domain" description="DUF397" evidence="1">
    <location>
        <begin position="2"/>
        <end position="52"/>
    </location>
</feature>
<accession>A0A9Q9IWH8</accession>
<organism evidence="2 3">
    <name type="scientific">Dactylosporangium aurantiacum</name>
    <dbReference type="NCBI Taxonomy" id="35754"/>
    <lineage>
        <taxon>Bacteria</taxon>
        <taxon>Bacillati</taxon>
        <taxon>Actinomycetota</taxon>
        <taxon>Actinomycetes</taxon>
        <taxon>Micromonosporales</taxon>
        <taxon>Micromonosporaceae</taxon>
        <taxon>Dactylosporangium</taxon>
    </lineage>
</organism>
<sequence length="59" mass="6692">MHWRKSTKCASAACVEVAERPNSMFVRDSKSPLESVLAFTRADWNTFVTGIKEDTLESR</sequence>
<evidence type="ECO:0000313" key="3">
    <source>
        <dbReference type="Proteomes" id="UP001058003"/>
    </source>
</evidence>
<dbReference type="Pfam" id="PF04149">
    <property type="entry name" value="DUF397"/>
    <property type="match status" value="1"/>
</dbReference>
<protein>
    <submittedName>
        <fullName evidence="2">DUF397 domain-containing protein</fullName>
    </submittedName>
</protein>
<dbReference type="EMBL" id="CP073767">
    <property type="protein sequence ID" value="UWZ60193.1"/>
    <property type="molecule type" value="Genomic_DNA"/>
</dbReference>
<keyword evidence="3" id="KW-1185">Reference proteome</keyword>
<evidence type="ECO:0000259" key="1">
    <source>
        <dbReference type="Pfam" id="PF04149"/>
    </source>
</evidence>
<evidence type="ECO:0000313" key="2">
    <source>
        <dbReference type="EMBL" id="UWZ60193.1"/>
    </source>
</evidence>